<feature type="compositionally biased region" description="Polar residues" evidence="2">
    <location>
        <begin position="916"/>
        <end position="926"/>
    </location>
</feature>
<feature type="region of interest" description="Disordered" evidence="2">
    <location>
        <begin position="471"/>
        <end position="525"/>
    </location>
</feature>
<dbReference type="GO" id="GO:0033596">
    <property type="term" value="C:TSC1-TSC2 complex"/>
    <property type="evidence" value="ECO:0007669"/>
    <property type="project" value="TreeGrafter"/>
</dbReference>
<feature type="region of interest" description="Disordered" evidence="2">
    <location>
        <begin position="560"/>
        <end position="579"/>
    </location>
</feature>
<feature type="compositionally biased region" description="Basic and acidic residues" evidence="2">
    <location>
        <begin position="955"/>
        <end position="974"/>
    </location>
</feature>
<dbReference type="InterPro" id="IPR016024">
    <property type="entry name" value="ARM-type_fold"/>
</dbReference>
<feature type="region of interest" description="Disordered" evidence="2">
    <location>
        <begin position="916"/>
        <end position="985"/>
    </location>
</feature>
<evidence type="ECO:0000256" key="1">
    <source>
        <dbReference type="SAM" id="Coils"/>
    </source>
</evidence>
<comment type="caution">
    <text evidence="3">The sequence shown here is derived from an EMBL/GenBank/DDBJ whole genome shotgun (WGS) entry which is preliminary data.</text>
</comment>
<feature type="region of interest" description="Disordered" evidence="2">
    <location>
        <begin position="423"/>
        <end position="442"/>
    </location>
</feature>
<feature type="compositionally biased region" description="Pro residues" evidence="2">
    <location>
        <begin position="512"/>
        <end position="522"/>
    </location>
</feature>
<evidence type="ECO:0000256" key="2">
    <source>
        <dbReference type="SAM" id="MobiDB-lite"/>
    </source>
</evidence>
<evidence type="ECO:0000313" key="3">
    <source>
        <dbReference type="EMBL" id="KAK1759435.1"/>
    </source>
</evidence>
<reference evidence="3" key="1">
    <citation type="submission" date="2023-06" db="EMBL/GenBank/DDBJ databases">
        <title>Genome-scale phylogeny and comparative genomics of the fungal order Sordariales.</title>
        <authorList>
            <consortium name="Lawrence Berkeley National Laboratory"/>
            <person name="Hensen N."/>
            <person name="Bonometti L."/>
            <person name="Westerberg I."/>
            <person name="Brannstrom I.O."/>
            <person name="Guillou S."/>
            <person name="Cros-Aarteil S."/>
            <person name="Calhoun S."/>
            <person name="Haridas S."/>
            <person name="Kuo A."/>
            <person name="Mondo S."/>
            <person name="Pangilinan J."/>
            <person name="Riley R."/>
            <person name="Labutti K."/>
            <person name="Andreopoulos B."/>
            <person name="Lipzen A."/>
            <person name="Chen C."/>
            <person name="Yanf M."/>
            <person name="Daum C."/>
            <person name="Ng V."/>
            <person name="Clum A."/>
            <person name="Steindorff A."/>
            <person name="Ohm R."/>
            <person name="Martin F."/>
            <person name="Silar P."/>
            <person name="Natvig D."/>
            <person name="Lalanne C."/>
            <person name="Gautier V."/>
            <person name="Ament-Velasquez S.L."/>
            <person name="Kruys A."/>
            <person name="Hutchinson M.I."/>
            <person name="Powell A.J."/>
            <person name="Barry K."/>
            <person name="Miller A.N."/>
            <person name="Grigoriev I.V."/>
            <person name="Debuchy R."/>
            <person name="Gladieux P."/>
            <person name="Thoren M.H."/>
            <person name="Johannesson H."/>
        </authorList>
    </citation>
    <scope>NUCLEOTIDE SEQUENCE</scope>
    <source>
        <strain evidence="3">PSN4</strain>
    </source>
</reference>
<feature type="region of interest" description="Disordered" evidence="2">
    <location>
        <begin position="866"/>
        <end position="901"/>
    </location>
</feature>
<feature type="coiled-coil region" evidence="1">
    <location>
        <begin position="632"/>
        <end position="813"/>
    </location>
</feature>
<keyword evidence="4" id="KW-1185">Reference proteome</keyword>
<dbReference type="GO" id="GO:0051726">
    <property type="term" value="P:regulation of cell cycle"/>
    <property type="evidence" value="ECO:0007669"/>
    <property type="project" value="TreeGrafter"/>
</dbReference>
<feature type="compositionally biased region" description="Low complexity" evidence="2">
    <location>
        <begin position="484"/>
        <end position="493"/>
    </location>
</feature>
<organism evidence="3 4">
    <name type="scientific">Echria macrotheca</name>
    <dbReference type="NCBI Taxonomy" id="438768"/>
    <lineage>
        <taxon>Eukaryota</taxon>
        <taxon>Fungi</taxon>
        <taxon>Dikarya</taxon>
        <taxon>Ascomycota</taxon>
        <taxon>Pezizomycotina</taxon>
        <taxon>Sordariomycetes</taxon>
        <taxon>Sordariomycetidae</taxon>
        <taxon>Sordariales</taxon>
        <taxon>Schizotheciaceae</taxon>
        <taxon>Echria</taxon>
    </lineage>
</organism>
<dbReference type="PANTHER" id="PTHR15154:SF2">
    <property type="entry name" value="HAMARTIN"/>
    <property type="match status" value="1"/>
</dbReference>
<gene>
    <name evidence="3" type="ORF">QBC47DRAFT_371931</name>
</gene>
<dbReference type="EMBL" id="MU839828">
    <property type="protein sequence ID" value="KAK1759435.1"/>
    <property type="molecule type" value="Genomic_DNA"/>
</dbReference>
<dbReference type="InterPro" id="IPR007483">
    <property type="entry name" value="Hamartin"/>
</dbReference>
<dbReference type="PANTHER" id="PTHR15154">
    <property type="entry name" value="HAMARTIN"/>
    <property type="match status" value="1"/>
</dbReference>
<feature type="compositionally biased region" description="Basic and acidic residues" evidence="2">
    <location>
        <begin position="494"/>
        <end position="507"/>
    </location>
</feature>
<accession>A0AAJ0FFU0</accession>
<dbReference type="AlphaFoldDB" id="A0AAJ0FFU0"/>
<protein>
    <submittedName>
        <fullName evidence="3">Tuberous sclerosis 1 protein</fullName>
    </submittedName>
</protein>
<evidence type="ECO:0000313" key="4">
    <source>
        <dbReference type="Proteomes" id="UP001239445"/>
    </source>
</evidence>
<name>A0AAJ0FFU0_9PEZI</name>
<dbReference type="Proteomes" id="UP001239445">
    <property type="component" value="Unassembled WGS sequence"/>
</dbReference>
<dbReference type="SUPFAM" id="SSF48371">
    <property type="entry name" value="ARM repeat"/>
    <property type="match status" value="1"/>
</dbReference>
<proteinExistence type="predicted"/>
<sequence>MTSSGSSKDLLKALHAFVQAPSLPLPPELLAVIRAYLEKHRKIDESATDRLNEELASLYEKNVVRHPEKYASFLAILRELRPAIRTGVRIFEWWNRLLDPVLEYVDREKDLAREVLDHTLDLLTIEENDDPASWNEAGLAPFVDRLLDRWMDIREKQASIKSSFADLKERMVKEALLIFGKKDPKCFMVGLNRFFVKKDYRNNALSLLGDFISSQPPHLHLVLQTPLFVNLIHCLQKDESTSTVNMALLSVIMLLPYMPSSVVSFLPTLFNIYARMVFWDRDSLFAQEHTEFGTESGVKSQEVAWEKCLLDPDHDGSSIHFLPIYFTMLYGLYPLNFVDYIRKPQRYLRHADSSEDIDVQAMEIRDRSERFREQHRLHPNFYNLTIESEKTDFSRWIKSEADGVLTECMALRISNSQAGGAEDVAGGFEAIDPSPLETEDDAEDYPLLNSSVFVDTPSLKETSYASFLPAMSSEASGGGRDSIRSGISRSSLHSGHESQDTKPREVGGDSPTLPPHLVPSPSHPQLQDLIQSNKLYKPGLNPSSGNDSVPSLVLSPQEVAAAESASNSRMQPSRAFTGVGTDETNEAARLYHEGLVLQSDLQFERYIKQQHMTHMGELRRKQIREAATEAETQTLMMANRSLKQRLDEAKRQEVQIKREFDHRRNITQKRENDLSTKLRALREEQKKWNAEGAALKLQLEKALGECERLRKIVEDVEEKRLKSEQDLLAVDINADEIEKFKAEIARLSAVEHEYQGKQQKLASATRAAEATEARAEQWRQELTAREDELQRARKQYEAQIAALSHRLSEALRANPGGQASEVTSVFESALSTSRAKHADLSKRYSALMRKYTVLQSTVLEMQCEMGERSRSDGGGGDGEPGTAVGGHPIAIRNRPHRGFSDPEAFDAVSHNVTSPLGDAVSSSVGSPGQVMTPETGASTSPQMERYFGRGGVQNIRKERKDRKEEKPDKKDKKSGTGLRGIRNFV</sequence>
<dbReference type="Pfam" id="PF04388">
    <property type="entry name" value="Hamartin"/>
    <property type="match status" value="1"/>
</dbReference>
<keyword evidence="1" id="KW-0175">Coiled coil</keyword>
<dbReference type="GO" id="GO:0032007">
    <property type="term" value="P:negative regulation of TOR signaling"/>
    <property type="evidence" value="ECO:0007669"/>
    <property type="project" value="TreeGrafter"/>
</dbReference>